<dbReference type="NCBIfam" id="TIGR01901">
    <property type="entry name" value="adhes_NPXG"/>
    <property type="match status" value="1"/>
</dbReference>
<dbReference type="InterPro" id="IPR011050">
    <property type="entry name" value="Pectin_lyase_fold/virulence"/>
</dbReference>
<dbReference type="InterPro" id="IPR012334">
    <property type="entry name" value="Pectin_lyas_fold"/>
</dbReference>
<keyword evidence="2" id="KW-0732">Signal</keyword>
<evidence type="ECO:0000313" key="5">
    <source>
        <dbReference type="Proteomes" id="UP001050975"/>
    </source>
</evidence>
<dbReference type="EMBL" id="BLAY01000016">
    <property type="protein sequence ID" value="GET36664.1"/>
    <property type="molecule type" value="Genomic_DNA"/>
</dbReference>
<feature type="chain" id="PRO_5043954820" evidence="2">
    <location>
        <begin position="28"/>
        <end position="917"/>
    </location>
</feature>
<dbReference type="SUPFAM" id="SSF51126">
    <property type="entry name" value="Pectin lyase-like"/>
    <property type="match status" value="3"/>
</dbReference>
<organism evidence="4 5">
    <name type="scientific">Microseira wollei NIES-4236</name>
    <dbReference type="NCBI Taxonomy" id="2530354"/>
    <lineage>
        <taxon>Bacteria</taxon>
        <taxon>Bacillati</taxon>
        <taxon>Cyanobacteriota</taxon>
        <taxon>Cyanophyceae</taxon>
        <taxon>Oscillatoriophycideae</taxon>
        <taxon>Aerosakkonematales</taxon>
        <taxon>Aerosakkonemataceae</taxon>
        <taxon>Microseira</taxon>
    </lineage>
</organism>
<feature type="domain" description="Filamentous haemagglutinin FhaB/tRNA nuclease CdiA-like TPS" evidence="3">
    <location>
        <begin position="32"/>
        <end position="143"/>
    </location>
</feature>
<evidence type="ECO:0000256" key="1">
    <source>
        <dbReference type="SAM" id="MobiDB-lite"/>
    </source>
</evidence>
<feature type="region of interest" description="Disordered" evidence="1">
    <location>
        <begin position="447"/>
        <end position="473"/>
    </location>
</feature>
<protein>
    <submittedName>
        <fullName evidence="4">Filamentous hemagglutinin family outer membrane protein</fullName>
    </submittedName>
</protein>
<keyword evidence="5" id="KW-1185">Reference proteome</keyword>
<proteinExistence type="predicted"/>
<dbReference type="AlphaFoldDB" id="A0AAV3X3L1"/>
<reference evidence="4" key="1">
    <citation type="submission" date="2019-10" db="EMBL/GenBank/DDBJ databases">
        <title>Draft genome sequece of Microseira wollei NIES-4236.</title>
        <authorList>
            <person name="Yamaguchi H."/>
            <person name="Suzuki S."/>
            <person name="Kawachi M."/>
        </authorList>
    </citation>
    <scope>NUCLEOTIDE SEQUENCE</scope>
    <source>
        <strain evidence="4">NIES-4236</strain>
    </source>
</reference>
<dbReference type="InterPro" id="IPR008638">
    <property type="entry name" value="FhaB/CdiA-like_TPS"/>
</dbReference>
<name>A0AAV3X3L1_9CYAN</name>
<accession>A0AAV3X3L1</accession>
<dbReference type="RefSeq" id="WP_226576739.1">
    <property type="nucleotide sequence ID" value="NZ_BLAY01000016.1"/>
</dbReference>
<feature type="compositionally biased region" description="Polar residues" evidence="1">
    <location>
        <begin position="447"/>
        <end position="458"/>
    </location>
</feature>
<dbReference type="SMART" id="SM00912">
    <property type="entry name" value="Haemagg_act"/>
    <property type="match status" value="1"/>
</dbReference>
<evidence type="ECO:0000313" key="4">
    <source>
        <dbReference type="EMBL" id="GET36664.1"/>
    </source>
</evidence>
<comment type="caution">
    <text evidence="4">The sequence shown here is derived from an EMBL/GenBank/DDBJ whole genome shotgun (WGS) entry which is preliminary data.</text>
</comment>
<sequence length="917" mass="94228">MQQSSLKFWLFNGGFLIYLLASQPTAAQIVPDATLPNNSIVSPNCTNCEITGGTTVGNNLFHSFEQFSILTGGTAYFNNAVTIENIISRVTGKSVSNIDGLIRANGAANLLLINPNGIIFGPNASLDIRGSFVASTANSLKFSDGTELSATTTQATPLLTVSVPVGLGFGATPGRIVNRAALVDTNQNPVGLQIQSGKTLALVGGEVSLEGGFLTTPGGRIEVGSVASNNSVSLIPTNQGWVLGYEGIQNFQDISLSQAAFIGSNNFRGADIQIQGRQIRLTEGSQVNSVTQVPQAGNLKVGASESVELVGAPTDLFPTGLFYQVRGDATGEGRTLTIETGRLRVQGGAQVSTGTSGTGRGVDLRVSASELVELVGNSPTRNEPSGLFARVREGATGNGGTLTIKTRRLIVQDGAQVSSDTFGSGRAGDLSVSALESVELVGRTQDNEASGLSASNQGEPEAPGFPVPTGDAGDLEITTRRLVVLGGAQILTVARSGGQGGTLTINASDSVLLSGTGPKPESEEGRSGIFVSAESGANRQAGELNISTGQLTVEDGARISADNLGGPNNIGGNATLNVRQLIIRNGGQVRAGSFGTGPGGILNVNATESVQVIGSRIIGSTTVPSELFTEAQSSGDAGNLNITTRNLSVRNGAQVTVSSTGSGQAGEAGTLVINARSIQLDNSGSISADTKGGGGDITVTSPFLIMRRNSSITTNAEGSNIPGGNITLNTDILVALENSDISANSKEFQGGNVTINAQAIFGTQPRDAKTNESDITATGETKAGTIIINTPDVDPSSGLIQLPENFVDASSLVDRRCSPSNRASRFVVTGSGGLPSSPIAVLSGDAIDVNWVTLPQEKGRGAEEQRSRGAEEDNFIVGSRIVEAQGWVKGPNGEVILTAYPPTATSHNSWQRPIECP</sequence>
<evidence type="ECO:0000259" key="3">
    <source>
        <dbReference type="SMART" id="SM00912"/>
    </source>
</evidence>
<dbReference type="Proteomes" id="UP001050975">
    <property type="component" value="Unassembled WGS sequence"/>
</dbReference>
<evidence type="ECO:0000256" key="2">
    <source>
        <dbReference type="SAM" id="SignalP"/>
    </source>
</evidence>
<dbReference type="Gene3D" id="2.160.20.10">
    <property type="entry name" value="Single-stranded right-handed beta-helix, Pectin lyase-like"/>
    <property type="match status" value="2"/>
</dbReference>
<feature type="signal peptide" evidence="2">
    <location>
        <begin position="1"/>
        <end position="27"/>
    </location>
</feature>
<gene>
    <name evidence="4" type="ORF">MiSe_14160</name>
</gene>
<dbReference type="Pfam" id="PF05860">
    <property type="entry name" value="TPS"/>
    <property type="match status" value="1"/>
</dbReference>